<dbReference type="Proteomes" id="UP000682005">
    <property type="component" value="Chromosome 1"/>
</dbReference>
<keyword evidence="5" id="KW-1185">Reference proteome</keyword>
<feature type="compositionally biased region" description="Polar residues" evidence="1">
    <location>
        <begin position="19"/>
        <end position="39"/>
    </location>
</feature>
<dbReference type="EMBL" id="CP012074">
    <property type="protein sequence ID" value="AKU69627.1"/>
    <property type="molecule type" value="Genomic_DNA"/>
</dbReference>
<dbReference type="AlphaFoldDB" id="A0A0K1NKL0"/>
<proteinExistence type="predicted"/>
<evidence type="ECO:0000256" key="1">
    <source>
        <dbReference type="SAM" id="MobiDB-lite"/>
    </source>
</evidence>
<dbReference type="KEGG" id="pfus:ADJ77_01285"/>
<reference evidence="2 4" key="1">
    <citation type="submission" date="2015-07" db="EMBL/GenBank/DDBJ databases">
        <authorList>
            <person name="Noorani M."/>
        </authorList>
    </citation>
    <scope>NUCLEOTIDE SEQUENCE [LARGE SCALE GENOMIC DNA]</scope>
    <source>
        <strain evidence="2 4">W1435</strain>
    </source>
</reference>
<feature type="compositionally biased region" description="Polar residues" evidence="1">
    <location>
        <begin position="53"/>
        <end position="63"/>
    </location>
</feature>
<sequence length="63" mass="6661">MTPAIANILADTANSIMLTGSNKDVNENGSNVNTGNDHGSGNAWEGGCAKENPWSTDDYNYQN</sequence>
<protein>
    <submittedName>
        <fullName evidence="2">Uncharacterized protein</fullName>
    </submittedName>
</protein>
<feature type="region of interest" description="Disordered" evidence="1">
    <location>
        <begin position="19"/>
        <end position="63"/>
    </location>
</feature>
<evidence type="ECO:0000313" key="2">
    <source>
        <dbReference type="EMBL" id="AKU69627.1"/>
    </source>
</evidence>
<gene>
    <name evidence="2" type="ORF">ADJ77_01285</name>
    <name evidence="3" type="ORF">J5A51_08425</name>
</gene>
<dbReference type="STRING" id="1236517.ADJ77_01285"/>
<evidence type="ECO:0000313" key="4">
    <source>
        <dbReference type="Proteomes" id="UP000060345"/>
    </source>
</evidence>
<organism evidence="2 4">
    <name type="scientific">Prevotella fusca JCM 17724</name>
    <dbReference type="NCBI Taxonomy" id="1236517"/>
    <lineage>
        <taxon>Bacteria</taxon>
        <taxon>Pseudomonadati</taxon>
        <taxon>Bacteroidota</taxon>
        <taxon>Bacteroidia</taxon>
        <taxon>Bacteroidales</taxon>
        <taxon>Prevotellaceae</taxon>
        <taxon>Prevotella</taxon>
    </lineage>
</organism>
<accession>A0A0K1NKL0</accession>
<reference evidence="3 5" key="2">
    <citation type="submission" date="2021-03" db="EMBL/GenBank/DDBJ databases">
        <title>Human Oral Microbial Genomes.</title>
        <authorList>
            <person name="Johnston C.D."/>
            <person name="Chen T."/>
            <person name="Dewhirst F.E."/>
        </authorList>
    </citation>
    <scope>NUCLEOTIDE SEQUENCE [LARGE SCALE GENOMIC DNA]</scope>
    <source>
        <strain evidence="3 5">W1435</strain>
    </source>
</reference>
<dbReference type="OrthoDB" id="1080248at2"/>
<dbReference type="Proteomes" id="UP000060345">
    <property type="component" value="Chromosome 1"/>
</dbReference>
<evidence type="ECO:0000313" key="5">
    <source>
        <dbReference type="Proteomes" id="UP000682005"/>
    </source>
</evidence>
<evidence type="ECO:0000313" key="3">
    <source>
        <dbReference type="EMBL" id="QUB87627.1"/>
    </source>
</evidence>
<dbReference type="EMBL" id="CP072370">
    <property type="protein sequence ID" value="QUB87627.1"/>
    <property type="molecule type" value="Genomic_DNA"/>
</dbReference>
<name>A0A0K1NKL0_9BACT</name>